<dbReference type="Pfam" id="PF11815">
    <property type="entry name" value="DUF3336"/>
    <property type="match status" value="1"/>
</dbReference>
<keyword evidence="7" id="KW-0472">Membrane</keyword>
<evidence type="ECO:0000256" key="2">
    <source>
        <dbReference type="ARBA" id="ARBA00022801"/>
    </source>
</evidence>
<dbReference type="InterPro" id="IPR016035">
    <property type="entry name" value="Acyl_Trfase/lysoPLipase"/>
</dbReference>
<gene>
    <name evidence="9" type="ORF">CDEB00056_LOCUS8123</name>
</gene>
<dbReference type="PANTHER" id="PTHR14226:SF66">
    <property type="entry name" value="TRIACYLGLYCEROL LIPASE PTL2"/>
    <property type="match status" value="1"/>
</dbReference>
<reference evidence="9" key="1">
    <citation type="submission" date="2021-01" db="EMBL/GenBank/DDBJ databases">
        <authorList>
            <person name="Corre E."/>
            <person name="Pelletier E."/>
            <person name="Niang G."/>
            <person name="Scheremetjew M."/>
            <person name="Finn R."/>
            <person name="Kale V."/>
            <person name="Holt S."/>
            <person name="Cochrane G."/>
            <person name="Meng A."/>
            <person name="Brown T."/>
            <person name="Cohen L."/>
        </authorList>
    </citation>
    <scope>NUCLEOTIDE SEQUENCE</scope>
    <source>
        <strain evidence="9">MM31A-1</strain>
    </source>
</reference>
<feature type="compositionally biased region" description="Basic and acidic residues" evidence="6">
    <location>
        <begin position="438"/>
        <end position="448"/>
    </location>
</feature>
<dbReference type="InterPro" id="IPR018247">
    <property type="entry name" value="EF_Hand_1_Ca_BS"/>
</dbReference>
<dbReference type="GO" id="GO:0016042">
    <property type="term" value="P:lipid catabolic process"/>
    <property type="evidence" value="ECO:0007669"/>
    <property type="project" value="UniProtKB-UniRule"/>
</dbReference>
<feature type="active site" description="Nucleophile" evidence="5">
    <location>
        <position position="517"/>
    </location>
</feature>
<dbReference type="PROSITE" id="PS51635">
    <property type="entry name" value="PNPLA"/>
    <property type="match status" value="1"/>
</dbReference>
<feature type="domain" description="PNPLA" evidence="8">
    <location>
        <begin position="484"/>
        <end position="678"/>
    </location>
</feature>
<protein>
    <recommendedName>
        <fullName evidence="8">PNPLA domain-containing protein</fullName>
    </recommendedName>
</protein>
<dbReference type="InterPro" id="IPR050301">
    <property type="entry name" value="NTE"/>
</dbReference>
<organism evidence="9">
    <name type="scientific">Chaetoceros debilis</name>
    <dbReference type="NCBI Taxonomy" id="122233"/>
    <lineage>
        <taxon>Eukaryota</taxon>
        <taxon>Sar</taxon>
        <taxon>Stramenopiles</taxon>
        <taxon>Ochrophyta</taxon>
        <taxon>Bacillariophyta</taxon>
        <taxon>Coscinodiscophyceae</taxon>
        <taxon>Chaetocerotophycidae</taxon>
        <taxon>Chaetocerotales</taxon>
        <taxon>Chaetocerotaceae</taxon>
        <taxon>Chaetoceros</taxon>
    </lineage>
</organism>
<evidence type="ECO:0000256" key="1">
    <source>
        <dbReference type="ARBA" id="ARBA00006104"/>
    </source>
</evidence>
<feature type="region of interest" description="Disordered" evidence="6">
    <location>
        <begin position="426"/>
        <end position="448"/>
    </location>
</feature>
<dbReference type="PANTHER" id="PTHR14226">
    <property type="entry name" value="NEUROPATHY TARGET ESTERASE/SWISS CHEESE D.MELANOGASTER"/>
    <property type="match status" value="1"/>
</dbReference>
<name>A0A7S3Q201_9STRA</name>
<dbReference type="SUPFAM" id="SSF52151">
    <property type="entry name" value="FabD/lysophospholipase-like"/>
    <property type="match status" value="1"/>
</dbReference>
<dbReference type="GO" id="GO:0004806">
    <property type="term" value="F:triacylglycerol lipase activity"/>
    <property type="evidence" value="ECO:0007669"/>
    <property type="project" value="InterPro"/>
</dbReference>
<proteinExistence type="inferred from homology"/>
<keyword evidence="7" id="KW-1133">Transmembrane helix</keyword>
<feature type="active site" description="Proton acceptor" evidence="5">
    <location>
        <position position="665"/>
    </location>
</feature>
<dbReference type="Pfam" id="PF01734">
    <property type="entry name" value="Patatin"/>
    <property type="match status" value="1"/>
</dbReference>
<keyword evidence="7" id="KW-0812">Transmembrane</keyword>
<dbReference type="AlphaFoldDB" id="A0A7S3Q201"/>
<dbReference type="InterPro" id="IPR021771">
    <property type="entry name" value="Triacylglycerol_lipase_N"/>
</dbReference>
<evidence type="ECO:0000259" key="8">
    <source>
        <dbReference type="PROSITE" id="PS51635"/>
    </source>
</evidence>
<keyword evidence="3 5" id="KW-0442">Lipid degradation</keyword>
<feature type="transmembrane region" description="Helical" evidence="7">
    <location>
        <begin position="217"/>
        <end position="239"/>
    </location>
</feature>
<feature type="region of interest" description="Disordered" evidence="6">
    <location>
        <begin position="836"/>
        <end position="863"/>
    </location>
</feature>
<feature type="compositionally biased region" description="Polar residues" evidence="6">
    <location>
        <begin position="842"/>
        <end position="857"/>
    </location>
</feature>
<feature type="transmembrane region" description="Helical" evidence="7">
    <location>
        <begin position="483"/>
        <end position="502"/>
    </location>
</feature>
<keyword evidence="4 5" id="KW-0443">Lipid metabolism</keyword>
<keyword evidence="2 5" id="KW-0378">Hydrolase</keyword>
<feature type="short sequence motif" description="GXSXG" evidence="5">
    <location>
        <begin position="515"/>
        <end position="519"/>
    </location>
</feature>
<feature type="transmembrane region" description="Helical" evidence="7">
    <location>
        <begin position="187"/>
        <end position="205"/>
    </location>
</feature>
<dbReference type="InterPro" id="IPR002641">
    <property type="entry name" value="PNPLA_dom"/>
</dbReference>
<evidence type="ECO:0000256" key="4">
    <source>
        <dbReference type="ARBA" id="ARBA00023098"/>
    </source>
</evidence>
<evidence type="ECO:0000256" key="6">
    <source>
        <dbReference type="SAM" id="MobiDB-lite"/>
    </source>
</evidence>
<evidence type="ECO:0000313" key="9">
    <source>
        <dbReference type="EMBL" id="CAE0463282.1"/>
    </source>
</evidence>
<dbReference type="Gene3D" id="3.40.1090.10">
    <property type="entry name" value="Cytosolic phospholipase A2 catalytic domain"/>
    <property type="match status" value="2"/>
</dbReference>
<accession>A0A7S3Q201</accession>
<comment type="caution">
    <text evidence="5">Lacks conserved residue(s) required for the propagation of feature annotation.</text>
</comment>
<evidence type="ECO:0000256" key="7">
    <source>
        <dbReference type="SAM" id="Phobius"/>
    </source>
</evidence>
<dbReference type="PROSITE" id="PS00018">
    <property type="entry name" value="EF_HAND_1"/>
    <property type="match status" value="1"/>
</dbReference>
<evidence type="ECO:0000256" key="3">
    <source>
        <dbReference type="ARBA" id="ARBA00022963"/>
    </source>
</evidence>
<evidence type="ECO:0000256" key="5">
    <source>
        <dbReference type="PROSITE-ProRule" id="PRU01161"/>
    </source>
</evidence>
<sequence>MSANQEHVVKGACPIGSKEDGQCTSNTAVPDLNLNLNLNPDLQDIEIENIYEYYRQNIFPAIASSLPLLTQKLKEDAGPFFLRNTKKLMHFLIPWTKEDFQWHMNMHLPTGIELPTPPMNFTQLLLRNFDSDNDGHISASELLHMNLDSHHIQAALNLKQHLHVPSSIPSWLHLTSWPLIDYNLGLLIWRSCGGILLVIVAASIIPGRLHGLSGRILRWPVLGFTYFAISIELIVYIMVRLFIRMAETVFSTAKHRALRVSLEKASTYNEWLDIARELDHSQGRMEWVESKDDDSSYRYNWAFINELIADMKQAREMEDVSHAMSILQQCTRKNVGGIMNEDLFSYTNSGEPKKVVREFLDEVVKTLRWVTDQCRIEVDAHDPSDSHKKSSAANMLARKKNVIERVIDHSQFFVGPLAWALHTVTGTDQQQNEESKDENEHENGNENIRDEFEGKMTHKMTFAQREEVKIFLKRARAAFGRTALCLSGGAMLGCYHFGHILALVEEGVLPHIISGTSAGSIIAAAVCTRTNAEMIRDFKPEILAKRLTCFTKTWKERIEFVREHGCMFDQKEWIDLVTWFTCGDMTFEEAYKKTGRILNVTLSSTTKKAPPVLVNYITAPNVTIASATVASSAVPGFIKPVVLMKKGPDGVVTEQGLNKDESYWDGSIDQDIPTSNLAEMFNCHFFLTAQCNPHIVPFFFNSKGGVGQPSRWYRSQDDDAWRGGFLLTAIEIYLRSDMQAKMHFLNDLEAALAPFSTMFTQTTYGGTTTIVPQVSFSDYFQLFSNPTKKFLQKCVQGGRVAAFKHCSMMKLHYSVSNAFDDCLAILEEEDGSFSKSRRRHSNLLSSPHYKSSNQSGRGQKRSGIGRGYNLNASAFPLDNLLDGDIESEYSQDITSVGSSMSMHDDECEMRGFDGVRMDYPMHMIT</sequence>
<dbReference type="EMBL" id="HBIO01010458">
    <property type="protein sequence ID" value="CAE0463282.1"/>
    <property type="molecule type" value="Transcribed_RNA"/>
</dbReference>
<comment type="similarity">
    <text evidence="1">Belongs to the PLPL family.</text>
</comment>